<dbReference type="AlphaFoldDB" id="A0A4R4Q9U5"/>
<accession>A0A4R4Q9U5</accession>
<dbReference type="PANTHER" id="PTHR45947">
    <property type="entry name" value="SULFOQUINOVOSYL TRANSFERASE SQD2"/>
    <property type="match status" value="1"/>
</dbReference>
<protein>
    <submittedName>
        <fullName evidence="4">Glycosyltransferase</fullName>
    </submittedName>
</protein>
<dbReference type="Pfam" id="PF13692">
    <property type="entry name" value="Glyco_trans_1_4"/>
    <property type="match status" value="1"/>
</dbReference>
<dbReference type="InterPro" id="IPR028098">
    <property type="entry name" value="Glyco_trans_4-like_N"/>
</dbReference>
<dbReference type="Gene3D" id="3.40.50.2000">
    <property type="entry name" value="Glycogen Phosphorylase B"/>
    <property type="match status" value="2"/>
</dbReference>
<evidence type="ECO:0000256" key="2">
    <source>
        <dbReference type="ARBA" id="ARBA00022679"/>
    </source>
</evidence>
<name>A0A4R4Q9U5_9ACTN</name>
<dbReference type="GO" id="GO:1901137">
    <property type="term" value="P:carbohydrate derivative biosynthetic process"/>
    <property type="evidence" value="ECO:0007669"/>
    <property type="project" value="UniProtKB-ARBA"/>
</dbReference>
<evidence type="ECO:0000313" key="4">
    <source>
        <dbReference type="EMBL" id="TDC32020.1"/>
    </source>
</evidence>
<evidence type="ECO:0000313" key="5">
    <source>
        <dbReference type="Proteomes" id="UP000295075"/>
    </source>
</evidence>
<evidence type="ECO:0000259" key="3">
    <source>
        <dbReference type="Pfam" id="PF13579"/>
    </source>
</evidence>
<evidence type="ECO:0000256" key="1">
    <source>
        <dbReference type="ARBA" id="ARBA00022676"/>
    </source>
</evidence>
<dbReference type="Proteomes" id="UP000295075">
    <property type="component" value="Unassembled WGS sequence"/>
</dbReference>
<keyword evidence="1" id="KW-0328">Glycosyltransferase</keyword>
<gene>
    <name evidence="4" type="ORF">E1261_09635</name>
</gene>
<dbReference type="Pfam" id="PF13579">
    <property type="entry name" value="Glyco_trans_4_4"/>
    <property type="match status" value="1"/>
</dbReference>
<proteinExistence type="predicted"/>
<feature type="domain" description="Glycosyltransferase subfamily 4-like N-terminal" evidence="3">
    <location>
        <begin position="18"/>
        <end position="206"/>
    </location>
</feature>
<keyword evidence="2 4" id="KW-0808">Transferase</keyword>
<dbReference type="GO" id="GO:0016757">
    <property type="term" value="F:glycosyltransferase activity"/>
    <property type="evidence" value="ECO:0007669"/>
    <property type="project" value="UniProtKB-KW"/>
</dbReference>
<dbReference type="OrthoDB" id="5242526at2"/>
<dbReference type="InterPro" id="IPR050194">
    <property type="entry name" value="Glycosyltransferase_grp1"/>
</dbReference>
<keyword evidence="5" id="KW-1185">Reference proteome</keyword>
<sequence length="409" mass="43994">MSSLRIAQLANFVGPTSGGMRTAIEHIGQGYVDAGADRIVITPGERDEIVETESGTVVRVKAPKVSGGYRLITTPWNVIDVLKKFQPTTVEISDKSTLLPVARWARKNDVGSVLFSHERLDAMLALGAARPGQLGGHDVLRPGRMLGEVTTYTSRWTGESVQRRAEGVKASQLHVVATVAALYKILSRTYDAVVVTSRYAAAEFDDVTTPLVRIPLGVDLDTFHPSLGKPADDGVLKLVHAGRLSREKSPHLAVATAAELHRRGVKLQMDVYGTGPHLDELLEIAGTAPITFHGYVDGRRTLARHLAEADIALSVCPGETFGLAVLEALAAGTPVVTANTGGARELVDETCGRWGQANPVALADAVLQLAQVPNRRAAARRRAELYDWDTCIRHMLALHTRLAQARIAA</sequence>
<dbReference type="SUPFAM" id="SSF53756">
    <property type="entry name" value="UDP-Glycosyltransferase/glycogen phosphorylase"/>
    <property type="match status" value="1"/>
</dbReference>
<reference evidence="4 5" key="1">
    <citation type="submission" date="2019-03" db="EMBL/GenBank/DDBJ databases">
        <title>Draft genome sequences of novel Actinobacteria.</title>
        <authorList>
            <person name="Sahin N."/>
            <person name="Ay H."/>
            <person name="Saygin H."/>
        </authorList>
    </citation>
    <scope>NUCLEOTIDE SEQUENCE [LARGE SCALE GENOMIC DNA]</scope>
    <source>
        <strain evidence="4 5">JCM 30547</strain>
    </source>
</reference>
<dbReference type="PANTHER" id="PTHR45947:SF3">
    <property type="entry name" value="SULFOQUINOVOSYL TRANSFERASE SQD2"/>
    <property type="match status" value="1"/>
</dbReference>
<organism evidence="4 5">
    <name type="scientific">Kribbella albertanoniae</name>
    <dbReference type="NCBI Taxonomy" id="1266829"/>
    <lineage>
        <taxon>Bacteria</taxon>
        <taxon>Bacillati</taxon>
        <taxon>Actinomycetota</taxon>
        <taxon>Actinomycetes</taxon>
        <taxon>Propionibacteriales</taxon>
        <taxon>Kribbellaceae</taxon>
        <taxon>Kribbella</taxon>
    </lineage>
</organism>
<dbReference type="RefSeq" id="WP_132404953.1">
    <property type="nucleotide sequence ID" value="NZ_SMKA01000027.1"/>
</dbReference>
<comment type="caution">
    <text evidence="4">The sequence shown here is derived from an EMBL/GenBank/DDBJ whole genome shotgun (WGS) entry which is preliminary data.</text>
</comment>
<dbReference type="EMBL" id="SMKA01000027">
    <property type="protein sequence ID" value="TDC32020.1"/>
    <property type="molecule type" value="Genomic_DNA"/>
</dbReference>